<reference evidence="9 10" key="2">
    <citation type="journal article" date="2010" name="Stand. Genomic Sci.">
        <title>Complete genome sequence of Chitinophaga pinensis type strain (UQM 2034).</title>
        <authorList>
            <person name="Glavina Del Rio T."/>
            <person name="Abt B."/>
            <person name="Spring S."/>
            <person name="Lapidus A."/>
            <person name="Nolan M."/>
            <person name="Tice H."/>
            <person name="Copeland A."/>
            <person name="Cheng J.F."/>
            <person name="Chen F."/>
            <person name="Bruce D."/>
            <person name="Goodwin L."/>
            <person name="Pitluck S."/>
            <person name="Ivanova N."/>
            <person name="Mavromatis K."/>
            <person name="Mikhailova N."/>
            <person name="Pati A."/>
            <person name="Chen A."/>
            <person name="Palaniappan K."/>
            <person name="Land M."/>
            <person name="Hauser L."/>
            <person name="Chang Y.J."/>
            <person name="Jeffries C.D."/>
            <person name="Chain P."/>
            <person name="Saunders E."/>
            <person name="Detter J.C."/>
            <person name="Brettin T."/>
            <person name="Rohde M."/>
            <person name="Goker M."/>
            <person name="Bristow J."/>
            <person name="Eisen J.A."/>
            <person name="Markowitz V."/>
            <person name="Hugenholtz P."/>
            <person name="Kyrpides N.C."/>
            <person name="Klenk H.P."/>
            <person name="Lucas S."/>
        </authorList>
    </citation>
    <scope>NUCLEOTIDE SEQUENCE [LARGE SCALE GENOMIC DNA]</scope>
    <source>
        <strain evidence="10">ATCC 43595 / DSM 2588 / LMG 13176 / NBRC 15968 / NCIMB 11800 / UQM 2034</strain>
    </source>
</reference>
<feature type="chain" id="PRO_5037725887" evidence="6">
    <location>
        <begin position="24"/>
        <end position="543"/>
    </location>
</feature>
<organism evidence="9 10">
    <name type="scientific">Chitinophaga pinensis (strain ATCC 43595 / DSM 2588 / LMG 13176 / NBRC 15968 / NCIMB 11800 / UQM 2034)</name>
    <dbReference type="NCBI Taxonomy" id="485918"/>
    <lineage>
        <taxon>Bacteria</taxon>
        <taxon>Pseudomonadati</taxon>
        <taxon>Bacteroidota</taxon>
        <taxon>Chitinophagia</taxon>
        <taxon>Chitinophagales</taxon>
        <taxon>Chitinophagaceae</taxon>
        <taxon>Chitinophaga</taxon>
    </lineage>
</organism>
<evidence type="ECO:0000259" key="8">
    <source>
        <dbReference type="Pfam" id="PF14322"/>
    </source>
</evidence>
<dbReference type="InterPro" id="IPR033985">
    <property type="entry name" value="SusD-like_N"/>
</dbReference>
<feature type="domain" description="RagB/SusD" evidence="7">
    <location>
        <begin position="328"/>
        <end position="519"/>
    </location>
</feature>
<dbReference type="Pfam" id="PF07980">
    <property type="entry name" value="SusD_RagB"/>
    <property type="match status" value="1"/>
</dbReference>
<comment type="subcellular location">
    <subcellularLocation>
        <location evidence="1">Cell outer membrane</location>
    </subcellularLocation>
</comment>
<dbReference type="InterPro" id="IPR011990">
    <property type="entry name" value="TPR-like_helical_dom_sf"/>
</dbReference>
<feature type="domain" description="SusD-like N-terminal" evidence="8">
    <location>
        <begin position="92"/>
        <end position="230"/>
    </location>
</feature>
<evidence type="ECO:0000256" key="5">
    <source>
        <dbReference type="ARBA" id="ARBA00023237"/>
    </source>
</evidence>
<sequence>MKRISKIATYAALALLPVFGSSCTDLTENVYDQIDTRNFYNNKEEVVSAVLRPYTHANAWVTPGQNGWWRLSELSADQLAWPQKGRHGYDGGNWIRLHYHTWLVDDGPILDCWYLTWTGLGFCTTAIENLERREAGEMGITQAEKDAYVSELRLLRAFHYLRIMDIWGNVPIVTQVGIPVSPPTATRKEVFDFVEKEILDHIEDAPLLSKALIGRMSKAGAYSMLVELYLNAEKWSGTPRWDDCIAAANKLINGEAGGMNGTLALDTNITDTYKPTNDLSKEIIFSIAYDYQVADFTPQWTGDFYHFNQGLINGNDRNGNDGVVVIPGVYTTFSDADKRKKEWISAGPQWKYGSADTIPVIASGGNEYNGEQLVFVDNIRKNKLGSTTSDMTQGEENSGVRFNKYKLGPINDPHYRSTDWAVYRLSWVYFAKAEALMRKNGGTATQEAVDLVNACKQRAFAPAVWEANKYTTSTLTMDELLAELGREFIFEGYRRQELIRWNKFTTATWWDHRASESFRELFAIPQVQRALNVNLEQNPGYPK</sequence>
<dbReference type="SUPFAM" id="SSF48452">
    <property type="entry name" value="TPR-like"/>
    <property type="match status" value="1"/>
</dbReference>
<protein>
    <submittedName>
        <fullName evidence="9">RagB/SusD domain protein</fullName>
    </submittedName>
</protein>
<name>A0A979GBT7_CHIPD</name>
<dbReference type="RefSeq" id="WP_012794739.1">
    <property type="nucleotide sequence ID" value="NC_013132.1"/>
</dbReference>
<evidence type="ECO:0000259" key="7">
    <source>
        <dbReference type="Pfam" id="PF07980"/>
    </source>
</evidence>
<dbReference type="OrthoDB" id="9783641at2"/>
<evidence type="ECO:0000313" key="9">
    <source>
        <dbReference type="EMBL" id="ACU64576.1"/>
    </source>
</evidence>
<evidence type="ECO:0000256" key="4">
    <source>
        <dbReference type="ARBA" id="ARBA00023136"/>
    </source>
</evidence>
<dbReference type="EMBL" id="CP001699">
    <property type="protein sequence ID" value="ACU64576.1"/>
    <property type="molecule type" value="Genomic_DNA"/>
</dbReference>
<gene>
    <name evidence="9" type="ordered locus">Cpin_7176</name>
</gene>
<evidence type="ECO:0000256" key="3">
    <source>
        <dbReference type="ARBA" id="ARBA00022729"/>
    </source>
</evidence>
<accession>A0A979GBT7</accession>
<evidence type="ECO:0000256" key="2">
    <source>
        <dbReference type="ARBA" id="ARBA00006275"/>
    </source>
</evidence>
<feature type="signal peptide" evidence="6">
    <location>
        <begin position="1"/>
        <end position="23"/>
    </location>
</feature>
<evidence type="ECO:0000256" key="1">
    <source>
        <dbReference type="ARBA" id="ARBA00004442"/>
    </source>
</evidence>
<keyword evidence="4" id="KW-0472">Membrane</keyword>
<dbReference type="Proteomes" id="UP000002215">
    <property type="component" value="Chromosome"/>
</dbReference>
<proteinExistence type="inferred from homology"/>
<comment type="similarity">
    <text evidence="2">Belongs to the SusD family.</text>
</comment>
<dbReference type="PROSITE" id="PS51257">
    <property type="entry name" value="PROKAR_LIPOPROTEIN"/>
    <property type="match status" value="1"/>
</dbReference>
<keyword evidence="5" id="KW-0998">Cell outer membrane</keyword>
<reference evidence="10" key="1">
    <citation type="submission" date="2009-08" db="EMBL/GenBank/DDBJ databases">
        <title>The complete genome of Chitinophaga pinensis DSM 2588.</title>
        <authorList>
            <consortium name="US DOE Joint Genome Institute (JGI-PGF)"/>
            <person name="Lucas S."/>
            <person name="Copeland A."/>
            <person name="Lapidus A."/>
            <person name="Glavina del Rio T."/>
            <person name="Dalin E."/>
            <person name="Tice H."/>
            <person name="Bruce D."/>
            <person name="Goodwin L."/>
            <person name="Pitluck S."/>
            <person name="Kyrpides N."/>
            <person name="Mavromatis K."/>
            <person name="Ivanova N."/>
            <person name="Mikhailova N."/>
            <person name="Sims D."/>
            <person name="Meinche L."/>
            <person name="Brettin T."/>
            <person name="Detter J.C."/>
            <person name="Han C."/>
            <person name="Larimer F."/>
            <person name="Land M."/>
            <person name="Hauser L."/>
            <person name="Markowitz V."/>
            <person name="Cheng J.-F."/>
            <person name="Hugenholtz P."/>
            <person name="Woyke T."/>
            <person name="Wu D."/>
            <person name="Spring S."/>
            <person name="Klenk H.-P."/>
            <person name="Eisen J.A."/>
        </authorList>
    </citation>
    <scope>NUCLEOTIDE SEQUENCE [LARGE SCALE GENOMIC DNA]</scope>
    <source>
        <strain evidence="10">ATCC 43595 / DSM 2588 / LMG 13176 / NBRC 15968 / NCIMB 11800 / UQM 2034</strain>
    </source>
</reference>
<evidence type="ECO:0000313" key="10">
    <source>
        <dbReference type="Proteomes" id="UP000002215"/>
    </source>
</evidence>
<keyword evidence="3 6" id="KW-0732">Signal</keyword>
<evidence type="ECO:0000256" key="6">
    <source>
        <dbReference type="SAM" id="SignalP"/>
    </source>
</evidence>
<dbReference type="InterPro" id="IPR012944">
    <property type="entry name" value="SusD_RagB_dom"/>
</dbReference>
<dbReference type="Gene3D" id="1.25.40.390">
    <property type="match status" value="1"/>
</dbReference>
<dbReference type="KEGG" id="cpi:Cpin_7176"/>
<dbReference type="AlphaFoldDB" id="A0A979GBT7"/>
<dbReference type="Pfam" id="PF14322">
    <property type="entry name" value="SusD-like_3"/>
    <property type="match status" value="1"/>
</dbReference>
<dbReference type="GO" id="GO:0009279">
    <property type="term" value="C:cell outer membrane"/>
    <property type="evidence" value="ECO:0007669"/>
    <property type="project" value="UniProtKB-SubCell"/>
</dbReference>